<dbReference type="Proteomes" id="UP000263232">
    <property type="component" value="Chromosome"/>
</dbReference>
<proteinExistence type="predicted"/>
<organism evidence="1 2">
    <name type="scientific">Suicoccus acidiformans</name>
    <dbReference type="NCBI Taxonomy" id="2036206"/>
    <lineage>
        <taxon>Bacteria</taxon>
        <taxon>Bacillati</taxon>
        <taxon>Bacillota</taxon>
        <taxon>Bacilli</taxon>
        <taxon>Lactobacillales</taxon>
        <taxon>Aerococcaceae</taxon>
        <taxon>Suicoccus</taxon>
    </lineage>
</organism>
<evidence type="ECO:0000313" key="2">
    <source>
        <dbReference type="Proteomes" id="UP000263232"/>
    </source>
</evidence>
<gene>
    <name evidence="1" type="ORF">CL176_05725</name>
</gene>
<evidence type="ECO:0000313" key="1">
    <source>
        <dbReference type="EMBL" id="AXY25531.1"/>
    </source>
</evidence>
<sequence length="87" mass="10282">MENFQDKLTETYVLYVVDSEPIDTTDLVSVLSGGNLGIEWIDKHFTLIDYNENEILFKTEIFNELLFYLNDMIEQFLFDDGSFYDFS</sequence>
<name>A0A347WKC4_9LACT</name>
<dbReference type="EMBL" id="CP023434">
    <property type="protein sequence ID" value="AXY25531.1"/>
    <property type="molecule type" value="Genomic_DNA"/>
</dbReference>
<dbReference type="AlphaFoldDB" id="A0A347WKC4"/>
<protein>
    <submittedName>
        <fullName evidence="1">Uncharacterized protein</fullName>
    </submittedName>
</protein>
<dbReference type="OrthoDB" id="9801008at2"/>
<dbReference type="KEGG" id="abae:CL176_05725"/>
<dbReference type="RefSeq" id="WP_118990433.1">
    <property type="nucleotide sequence ID" value="NZ_CP023434.1"/>
</dbReference>
<reference evidence="1 2" key="1">
    <citation type="submission" date="2017-09" db="EMBL/GenBank/DDBJ databases">
        <title>Complete genome sequence of Oxytococcus suis strain ZY16052.</title>
        <authorList>
            <person name="Li F."/>
        </authorList>
    </citation>
    <scope>NUCLEOTIDE SEQUENCE [LARGE SCALE GENOMIC DNA]</scope>
    <source>
        <strain evidence="1 2">ZY16052</strain>
    </source>
</reference>
<accession>A0A347WKC4</accession>
<keyword evidence="2" id="KW-1185">Reference proteome</keyword>